<dbReference type="EMBL" id="NEFY01000004">
    <property type="protein sequence ID" value="OZC36702.1"/>
    <property type="molecule type" value="Genomic_DNA"/>
</dbReference>
<dbReference type="Proteomes" id="UP000216984">
    <property type="component" value="Unassembled WGS sequence"/>
</dbReference>
<evidence type="ECO:0000256" key="1">
    <source>
        <dbReference type="SAM" id="MobiDB-lite"/>
    </source>
</evidence>
<dbReference type="AlphaFoldDB" id="A0A7Z1INF1"/>
<protein>
    <submittedName>
        <fullName evidence="2">Uncharacterized protein</fullName>
    </submittedName>
</protein>
<comment type="caution">
    <text evidence="2">The sequence shown here is derived from an EMBL/GenBank/DDBJ whole genome shotgun (WGS) entry which is preliminary data.</text>
</comment>
<proteinExistence type="predicted"/>
<accession>A0A7Z1INF1</accession>
<organism evidence="2 3">
    <name type="scientific">Marinobacter vinifirmus</name>
    <dbReference type="NCBI Taxonomy" id="355591"/>
    <lineage>
        <taxon>Bacteria</taxon>
        <taxon>Pseudomonadati</taxon>
        <taxon>Pseudomonadota</taxon>
        <taxon>Gammaproteobacteria</taxon>
        <taxon>Pseudomonadales</taxon>
        <taxon>Marinobacteraceae</taxon>
        <taxon>Marinobacter</taxon>
    </lineage>
</organism>
<evidence type="ECO:0000313" key="2">
    <source>
        <dbReference type="EMBL" id="OZC36702.1"/>
    </source>
</evidence>
<reference evidence="2 3" key="1">
    <citation type="submission" date="2017-06" db="EMBL/GenBank/DDBJ databases">
        <title>Draft genome sequence of the halophilic bacterium Marinobacter vinifirmus FB1.</title>
        <authorList>
            <person name="Stepanov V.G."/>
            <person name="Roberts D.J."/>
            <person name="Fox G.E."/>
        </authorList>
    </citation>
    <scope>NUCLEOTIDE SEQUENCE [LARGE SCALE GENOMIC DNA]</scope>
    <source>
        <strain evidence="2 3">FB1</strain>
    </source>
</reference>
<evidence type="ECO:0000313" key="3">
    <source>
        <dbReference type="Proteomes" id="UP000216984"/>
    </source>
</evidence>
<gene>
    <name evidence="2" type="ORF">B9Q17_16945</name>
</gene>
<feature type="region of interest" description="Disordered" evidence="1">
    <location>
        <begin position="67"/>
        <end position="90"/>
    </location>
</feature>
<dbReference type="RefSeq" id="WP_094624752.1">
    <property type="nucleotide sequence ID" value="NZ_NEFY01000004.1"/>
</dbReference>
<sequence>MATVYDQQYLETVKGMAQAGMEIRLVVGDSLRRKAGQTAGAMPAELRTDVSRLAECTLELSEFSAEQLASRSADASPARTTTGAGHKVES</sequence>
<keyword evidence="3" id="KW-1185">Reference proteome</keyword>
<name>A0A7Z1INF1_9GAMM</name>